<protein>
    <submittedName>
        <fullName evidence="3">Cutinase family protein</fullName>
    </submittedName>
</protein>
<dbReference type="InterPro" id="IPR009091">
    <property type="entry name" value="RCC1/BLIP-II"/>
</dbReference>
<dbReference type="Pfam" id="PF01083">
    <property type="entry name" value="Cutinase"/>
    <property type="match status" value="1"/>
</dbReference>
<dbReference type="PRINTS" id="PR00633">
    <property type="entry name" value="RCCNDNSATION"/>
</dbReference>
<organism evidence="3 4">
    <name type="scientific">Nocardioides deserti</name>
    <dbReference type="NCBI Taxonomy" id="1588644"/>
    <lineage>
        <taxon>Bacteria</taxon>
        <taxon>Bacillati</taxon>
        <taxon>Actinomycetota</taxon>
        <taxon>Actinomycetes</taxon>
        <taxon>Propionibacteriales</taxon>
        <taxon>Nocardioidaceae</taxon>
        <taxon>Nocardioides</taxon>
    </lineage>
</organism>
<gene>
    <name evidence="3" type="ORF">H7344_11405</name>
</gene>
<dbReference type="SUPFAM" id="SSF50985">
    <property type="entry name" value="RCC1/BLIP-II"/>
    <property type="match status" value="2"/>
</dbReference>
<accession>A0ABR6U946</accession>
<name>A0ABR6U946_9ACTN</name>
<sequence length="728" mass="75285">MRRRGRQALLLVAAALTSVAVVAAFLHAGSQPGPTEERGRAVLGAGTAATVEQCADLLLLGVDGAGEAPSGGTTFGRTVGVLARALTRQALAADRTVEQVRVPMATRPTAALVGRRPHPRKALRSVTKDRARTWMRPVPAATRRLLALVDRHAFGCPDQQLVLVGHAQGAAVVHRGLTALSARRDGLTDVVGAALVADPDRRPRTRATSLGAPAAARAGRGIAARRLGAVADVPARTATYAAWSVCTTGDLVCDPRNIRTAKALQRNRSYAYGAGAAALRTAARGLVERARLRPVPRPEVQVATAPLDRPFELRLAASTSATGGVTWGEPRNLPPGLALDATGLLAGTPTEPGTWNVSYVVRGTRPATAGTTGVVVVTVPAGPAAVSAGGETSCVVREGGSAWCWGRNGFGQVGDGTTATRTRPVEVVGGETWRTISTSGATTCGVRDNGTLWCWGLNNHRQLGIGKGAARSTPVQVGTSAAWTSVSASWFHTCGTRSNGSLWCWGSNLRGQLGDGTFAHRGRPKRVGRAADWASVTAGGWSTCATRTDGSAWCWGQNTFGQLGSPAGEPVPSPALLGTSATWASLDAGWSHVCGTTVEGAALCWGLNDRGQLGDATRKQRAAPEPVAGDHIWTSISAGDATTCGVDNAGSAWCWGSGRYGQLGDGSRSTRTVPTLVVSERPWLSIDAGWFHACGGLDTGVTACWGNNELGQVGNGSTTDRPLPEGVS</sequence>
<dbReference type="Gene3D" id="2.130.10.30">
    <property type="entry name" value="Regulator of chromosome condensation 1/beta-lactamase-inhibitor protein II"/>
    <property type="match status" value="3"/>
</dbReference>
<keyword evidence="1" id="KW-0378">Hydrolase</keyword>
<dbReference type="Proteomes" id="UP000604001">
    <property type="component" value="Unassembled WGS sequence"/>
</dbReference>
<feature type="chain" id="PRO_5047012649" evidence="2">
    <location>
        <begin position="24"/>
        <end position="728"/>
    </location>
</feature>
<dbReference type="PROSITE" id="PS50012">
    <property type="entry name" value="RCC1_3"/>
    <property type="match status" value="5"/>
</dbReference>
<dbReference type="InterPro" id="IPR000408">
    <property type="entry name" value="Reg_chr_condens"/>
</dbReference>
<evidence type="ECO:0000313" key="4">
    <source>
        <dbReference type="Proteomes" id="UP000604001"/>
    </source>
</evidence>
<comment type="caution">
    <text evidence="3">The sequence shown here is derived from an EMBL/GenBank/DDBJ whole genome shotgun (WGS) entry which is preliminary data.</text>
</comment>
<reference evidence="3 4" key="1">
    <citation type="submission" date="2020-08" db="EMBL/GenBank/DDBJ databases">
        <title>novel species in genus Nocardioides.</title>
        <authorList>
            <person name="Zhang G."/>
        </authorList>
    </citation>
    <scope>NUCLEOTIDE SEQUENCE [LARGE SCALE GENOMIC DNA]</scope>
    <source>
        <strain evidence="3 4">SC8A-24</strain>
    </source>
</reference>
<dbReference type="PANTHER" id="PTHR45982:SF1">
    <property type="entry name" value="REGULATOR OF CHROMOSOME CONDENSATION"/>
    <property type="match status" value="1"/>
</dbReference>
<evidence type="ECO:0000256" key="1">
    <source>
        <dbReference type="ARBA" id="ARBA00022801"/>
    </source>
</evidence>
<keyword evidence="2" id="KW-0732">Signal</keyword>
<dbReference type="Pfam" id="PF13540">
    <property type="entry name" value="RCC1_2"/>
    <property type="match status" value="4"/>
</dbReference>
<evidence type="ECO:0000313" key="3">
    <source>
        <dbReference type="EMBL" id="MBC2960898.1"/>
    </source>
</evidence>
<dbReference type="RefSeq" id="WP_186346134.1">
    <property type="nucleotide sequence ID" value="NZ_BMMR01000005.1"/>
</dbReference>
<keyword evidence="4" id="KW-1185">Reference proteome</keyword>
<dbReference type="SUPFAM" id="SSF53474">
    <property type="entry name" value="alpha/beta-Hydrolases"/>
    <property type="match status" value="1"/>
</dbReference>
<dbReference type="PANTHER" id="PTHR45982">
    <property type="entry name" value="REGULATOR OF CHROMOSOME CONDENSATION"/>
    <property type="match status" value="1"/>
</dbReference>
<dbReference type="Pfam" id="PF05345">
    <property type="entry name" value="He_PIG"/>
    <property type="match status" value="1"/>
</dbReference>
<dbReference type="SMART" id="SM01110">
    <property type="entry name" value="Cutinase"/>
    <property type="match status" value="1"/>
</dbReference>
<proteinExistence type="predicted"/>
<dbReference type="InterPro" id="IPR000675">
    <property type="entry name" value="Cutinase/axe"/>
</dbReference>
<dbReference type="InterPro" id="IPR051553">
    <property type="entry name" value="Ran_GTPase-activating"/>
</dbReference>
<dbReference type="EMBL" id="JACMYC010000005">
    <property type="protein sequence ID" value="MBC2960898.1"/>
    <property type="molecule type" value="Genomic_DNA"/>
</dbReference>
<evidence type="ECO:0000256" key="2">
    <source>
        <dbReference type="SAM" id="SignalP"/>
    </source>
</evidence>
<dbReference type="Pfam" id="PF00415">
    <property type="entry name" value="RCC1"/>
    <property type="match status" value="2"/>
</dbReference>
<dbReference type="Gene3D" id="3.40.50.1820">
    <property type="entry name" value="alpha/beta hydrolase"/>
    <property type="match status" value="1"/>
</dbReference>
<dbReference type="InterPro" id="IPR029058">
    <property type="entry name" value="AB_hydrolase_fold"/>
</dbReference>
<feature type="signal peptide" evidence="2">
    <location>
        <begin position="1"/>
        <end position="23"/>
    </location>
</feature>